<dbReference type="Proteomes" id="UP000007587">
    <property type="component" value="Chromosome"/>
</dbReference>
<organism evidence="2 3">
    <name type="scientific">Corallococcus coralloides (strain ATCC 25202 / DSM 2259 / NBRC 100086 / M2)</name>
    <name type="common">Myxococcus coralloides</name>
    <dbReference type="NCBI Taxonomy" id="1144275"/>
    <lineage>
        <taxon>Bacteria</taxon>
        <taxon>Pseudomonadati</taxon>
        <taxon>Myxococcota</taxon>
        <taxon>Myxococcia</taxon>
        <taxon>Myxococcales</taxon>
        <taxon>Cystobacterineae</taxon>
        <taxon>Myxococcaceae</taxon>
        <taxon>Corallococcus</taxon>
    </lineage>
</organism>
<keyword evidence="3" id="KW-1185">Reference proteome</keyword>
<dbReference type="EMBL" id="CP003389">
    <property type="protein sequence ID" value="AFE06260.1"/>
    <property type="molecule type" value="Genomic_DNA"/>
</dbReference>
<protein>
    <recommendedName>
        <fullName evidence="1">DUF4435 domain-containing protein</fullName>
    </recommendedName>
</protein>
<evidence type="ECO:0000313" key="2">
    <source>
        <dbReference type="EMBL" id="AFE06260.1"/>
    </source>
</evidence>
<evidence type="ECO:0000259" key="1">
    <source>
        <dbReference type="Pfam" id="PF14491"/>
    </source>
</evidence>
<dbReference type="HOGENOM" id="CLU_078431_1_0_7"/>
<dbReference type="InterPro" id="IPR029492">
    <property type="entry name" value="DUF4435"/>
</dbReference>
<sequence>MKDSITPHTIANLAVMLRAAQSGKKPILLTEGETDELILQHMFGERIQIVPAHGKFLASEGAKVLHDEMGHRDWFLAIVDADFDHILGIEFGHPAILVSESHDFECEYLKTRALEKTLREHGSAEKLARTLKLPADTQFSIFASHVRMEIHKPAMILGALRLINIKDQLNLDFKKLRHEKLLEPKTIELDEKSLIESIKQHNPGKKIDTKQLTTKIKLVLGENHDPWQLCQGHDLVKIFCLGLRRMWSSSSRDLDSIESSLRLSFESAFLLLSHSGRLLVSFIEKFENQASVH</sequence>
<dbReference type="Pfam" id="PF14491">
    <property type="entry name" value="DUF4435"/>
    <property type="match status" value="1"/>
</dbReference>
<feature type="domain" description="DUF4435" evidence="1">
    <location>
        <begin position="25"/>
        <end position="239"/>
    </location>
</feature>
<dbReference type="OrthoDB" id="7058238at2"/>
<dbReference type="eggNOG" id="ENOG502Z8GC">
    <property type="taxonomic scope" value="Bacteria"/>
</dbReference>
<dbReference type="RefSeq" id="WP_014398014.1">
    <property type="nucleotide sequence ID" value="NC_017030.1"/>
</dbReference>
<dbReference type="InParanoid" id="H8MU97"/>
<dbReference type="AlphaFoldDB" id="H8MU97"/>
<dbReference type="STRING" id="1144275.COCOR_05221"/>
<gene>
    <name evidence="2" type="ordered locus">COCOR_05221</name>
</gene>
<evidence type="ECO:0000313" key="3">
    <source>
        <dbReference type="Proteomes" id="UP000007587"/>
    </source>
</evidence>
<reference evidence="3" key="2">
    <citation type="submission" date="2012-03" db="EMBL/GenBank/DDBJ databases">
        <title>Genome sequence of the fruiting myxobacterium Corallococcus coralloides DSM 2259.</title>
        <authorList>
            <person name="Huntley S."/>
            <person name="Zhang Y."/>
            <person name="Treuner-Lange A."/>
            <person name="Sensen C.W."/>
            <person name="Sogaard-Andersen L."/>
        </authorList>
    </citation>
    <scope>NUCLEOTIDE SEQUENCE [LARGE SCALE GENOMIC DNA]</scope>
    <source>
        <strain evidence="3">ATCC 25202 / DSM 2259 / NBRC 100086 / M2</strain>
    </source>
</reference>
<accession>H8MU97</accession>
<dbReference type="KEGG" id="ccx:COCOR_05221"/>
<name>H8MU97_CORCM</name>
<reference evidence="2 3" key="1">
    <citation type="journal article" date="2012" name="J. Bacteriol.">
        <title>Complete Genome Sequence of the Fruiting Myxobacterium Corallococcus coralloides DSM 2259.</title>
        <authorList>
            <person name="Huntley S."/>
            <person name="Zhang Y."/>
            <person name="Treuner-Lange A."/>
            <person name="Kneip S."/>
            <person name="Sensen C.W."/>
            <person name="Sogaard-Andersen L."/>
        </authorList>
    </citation>
    <scope>NUCLEOTIDE SEQUENCE [LARGE SCALE GENOMIC DNA]</scope>
    <source>
        <strain evidence="3">ATCC 25202 / DSM 2259 / NBRC 100086 / M2</strain>
    </source>
</reference>
<proteinExistence type="predicted"/>